<protein>
    <submittedName>
        <fullName evidence="6">Helix-turn-helix domain-containing protein</fullName>
    </submittedName>
</protein>
<dbReference type="FunFam" id="1.10.10.10:FF:000056">
    <property type="entry name" value="IclR family transcriptional regulator"/>
    <property type="match status" value="1"/>
</dbReference>
<dbReference type="Proteomes" id="UP001165427">
    <property type="component" value="Unassembled WGS sequence"/>
</dbReference>
<dbReference type="AlphaFoldDB" id="A0AA41R3Q9"/>
<proteinExistence type="predicted"/>
<dbReference type="InterPro" id="IPR036390">
    <property type="entry name" value="WH_DNA-bd_sf"/>
</dbReference>
<accession>A0AA41R3Q9</accession>
<dbReference type="InterPro" id="IPR036388">
    <property type="entry name" value="WH-like_DNA-bd_sf"/>
</dbReference>
<dbReference type="PANTHER" id="PTHR30136">
    <property type="entry name" value="HELIX-TURN-HELIX TRANSCRIPTIONAL REGULATOR, ICLR FAMILY"/>
    <property type="match status" value="1"/>
</dbReference>
<dbReference type="GO" id="GO:0003700">
    <property type="term" value="F:DNA-binding transcription factor activity"/>
    <property type="evidence" value="ECO:0007669"/>
    <property type="project" value="TreeGrafter"/>
</dbReference>
<name>A0AA41R3Q9_9BACT</name>
<evidence type="ECO:0000259" key="4">
    <source>
        <dbReference type="PROSITE" id="PS51077"/>
    </source>
</evidence>
<evidence type="ECO:0000259" key="5">
    <source>
        <dbReference type="PROSITE" id="PS51078"/>
    </source>
</evidence>
<comment type="caution">
    <text evidence="6">The sequence shown here is derived from an EMBL/GenBank/DDBJ whole genome shotgun (WGS) entry which is preliminary data.</text>
</comment>
<evidence type="ECO:0000313" key="6">
    <source>
        <dbReference type="EMBL" id="MCJ8501066.1"/>
    </source>
</evidence>
<feature type="domain" description="IclR-ED" evidence="5">
    <location>
        <begin position="69"/>
        <end position="252"/>
    </location>
</feature>
<keyword evidence="2" id="KW-0238">DNA-binding</keyword>
<feature type="domain" description="HTH iclR-type" evidence="4">
    <location>
        <begin position="7"/>
        <end position="68"/>
    </location>
</feature>
<evidence type="ECO:0000256" key="3">
    <source>
        <dbReference type="ARBA" id="ARBA00023163"/>
    </source>
</evidence>
<dbReference type="SUPFAM" id="SSF46785">
    <property type="entry name" value="Winged helix' DNA-binding domain"/>
    <property type="match status" value="1"/>
</dbReference>
<dbReference type="PROSITE" id="PS51078">
    <property type="entry name" value="ICLR_ED"/>
    <property type="match status" value="1"/>
</dbReference>
<evidence type="ECO:0000313" key="7">
    <source>
        <dbReference type="Proteomes" id="UP001165427"/>
    </source>
</evidence>
<dbReference type="PANTHER" id="PTHR30136:SF34">
    <property type="entry name" value="TRANSCRIPTIONAL REGULATOR"/>
    <property type="match status" value="1"/>
</dbReference>
<dbReference type="Gene3D" id="3.30.450.40">
    <property type="match status" value="1"/>
</dbReference>
<dbReference type="GO" id="GO:0003677">
    <property type="term" value="F:DNA binding"/>
    <property type="evidence" value="ECO:0007669"/>
    <property type="project" value="UniProtKB-KW"/>
</dbReference>
<keyword evidence="3" id="KW-0804">Transcription</keyword>
<dbReference type="RefSeq" id="WP_246907217.1">
    <property type="nucleotide sequence ID" value="NZ_JALJRB010000010.1"/>
</dbReference>
<keyword evidence="1" id="KW-0805">Transcription regulation</keyword>
<organism evidence="6 7">
    <name type="scientific">Desulfatitalea alkaliphila</name>
    <dbReference type="NCBI Taxonomy" id="2929485"/>
    <lineage>
        <taxon>Bacteria</taxon>
        <taxon>Pseudomonadati</taxon>
        <taxon>Thermodesulfobacteriota</taxon>
        <taxon>Desulfobacteria</taxon>
        <taxon>Desulfobacterales</taxon>
        <taxon>Desulfosarcinaceae</taxon>
        <taxon>Desulfatitalea</taxon>
    </lineage>
</organism>
<keyword evidence="7" id="KW-1185">Reference proteome</keyword>
<dbReference type="Pfam" id="PF09339">
    <property type="entry name" value="HTH_IclR"/>
    <property type="match status" value="1"/>
</dbReference>
<dbReference type="GO" id="GO:0045892">
    <property type="term" value="P:negative regulation of DNA-templated transcription"/>
    <property type="evidence" value="ECO:0007669"/>
    <property type="project" value="TreeGrafter"/>
</dbReference>
<dbReference type="InterPro" id="IPR050707">
    <property type="entry name" value="HTH_MetabolicPath_Reg"/>
</dbReference>
<dbReference type="SUPFAM" id="SSF55781">
    <property type="entry name" value="GAF domain-like"/>
    <property type="match status" value="1"/>
</dbReference>
<sequence>MRDKNHIQSLERGLRILELVGEAPDPLTLTEIAGRMGLNKTTTQRFLNTLCALGYLNRNEHKRFVWGHRVLHLGYKYLNDTHLVQIAQPFIDTFSASVAGTINLAVLEQDTVLFIYRKEVRRFLKYDLHPGSRLPAHCTASGKALLASLPDDELRQALDRMPLERATARTITAKAALWDDLMATRKRGYSICDRELSMDLVSMGVALYDNRGEVLAAMNVSLDAAAVEKDHLRKVAARLLQTGASISKALGYPGNRHQAEQGVPT</sequence>
<evidence type="ECO:0000256" key="2">
    <source>
        <dbReference type="ARBA" id="ARBA00023125"/>
    </source>
</evidence>
<dbReference type="Pfam" id="PF01614">
    <property type="entry name" value="IclR_C"/>
    <property type="match status" value="1"/>
</dbReference>
<gene>
    <name evidence="6" type="ORF">MRX98_10825</name>
</gene>
<dbReference type="EMBL" id="JALJRB010000010">
    <property type="protein sequence ID" value="MCJ8501066.1"/>
    <property type="molecule type" value="Genomic_DNA"/>
</dbReference>
<dbReference type="SMART" id="SM00346">
    <property type="entry name" value="HTH_ICLR"/>
    <property type="match status" value="1"/>
</dbReference>
<dbReference type="InterPro" id="IPR014757">
    <property type="entry name" value="Tscrpt_reg_IclR_C"/>
</dbReference>
<dbReference type="PROSITE" id="PS51077">
    <property type="entry name" value="HTH_ICLR"/>
    <property type="match status" value="1"/>
</dbReference>
<dbReference type="Gene3D" id="1.10.10.10">
    <property type="entry name" value="Winged helix-like DNA-binding domain superfamily/Winged helix DNA-binding domain"/>
    <property type="match status" value="1"/>
</dbReference>
<evidence type="ECO:0000256" key="1">
    <source>
        <dbReference type="ARBA" id="ARBA00023015"/>
    </source>
</evidence>
<reference evidence="6" key="1">
    <citation type="submission" date="2022-04" db="EMBL/GenBank/DDBJ databases">
        <title>Desulfatitalea alkaliphila sp. nov., a novel anaerobic sulfate-reducing bacterium isolated from terrestrial mud volcano, Taman Peninsula, Russia.</title>
        <authorList>
            <person name="Khomyakova M.A."/>
            <person name="Merkel A.Y."/>
            <person name="Slobodkin A.I."/>
        </authorList>
    </citation>
    <scope>NUCLEOTIDE SEQUENCE</scope>
    <source>
        <strain evidence="6">M08but</strain>
    </source>
</reference>
<dbReference type="InterPro" id="IPR005471">
    <property type="entry name" value="Tscrpt_reg_IclR_N"/>
</dbReference>
<dbReference type="InterPro" id="IPR029016">
    <property type="entry name" value="GAF-like_dom_sf"/>
</dbReference>